<dbReference type="GO" id="GO:0042450">
    <property type="term" value="P:L-arginine biosynthetic process via ornithine"/>
    <property type="evidence" value="ECO:0007669"/>
    <property type="project" value="TreeGrafter"/>
</dbReference>
<proteinExistence type="inferred from homology"/>
<dbReference type="InterPro" id="IPR006130">
    <property type="entry name" value="Asp/Orn_carbamoylTrfase"/>
</dbReference>
<evidence type="ECO:0000256" key="2">
    <source>
        <dbReference type="RuleBase" id="RU003634"/>
    </source>
</evidence>
<dbReference type="Pfam" id="PF02729">
    <property type="entry name" value="OTCace_N"/>
    <property type="match status" value="1"/>
</dbReference>
<dbReference type="InterPro" id="IPR036901">
    <property type="entry name" value="Asp/Orn_carbamoylTrfase_sf"/>
</dbReference>
<dbReference type="AlphaFoldDB" id="A0A1F6CN97"/>
<name>A0A1F6CN97_9BACT</name>
<dbReference type="PRINTS" id="PR00100">
    <property type="entry name" value="AOTCASE"/>
</dbReference>
<protein>
    <recommendedName>
        <fullName evidence="7">Ornithine carbamoyltransferase</fullName>
    </recommendedName>
</protein>
<comment type="similarity">
    <text evidence="2">Belongs to the aspartate/ornithine carbamoyltransferase superfamily.</text>
</comment>
<accession>A0A1F6CN97</accession>
<dbReference type="PANTHER" id="PTHR45753:SF3">
    <property type="entry name" value="ORNITHINE TRANSCARBAMYLASE, MITOCHONDRIAL"/>
    <property type="match status" value="1"/>
</dbReference>
<dbReference type="GO" id="GO:0016597">
    <property type="term" value="F:amino acid binding"/>
    <property type="evidence" value="ECO:0007669"/>
    <property type="project" value="InterPro"/>
</dbReference>
<dbReference type="Pfam" id="PF00185">
    <property type="entry name" value="OTCace"/>
    <property type="match status" value="1"/>
</dbReference>
<comment type="caution">
    <text evidence="5">The sequence shown here is derived from an EMBL/GenBank/DDBJ whole genome shotgun (WGS) entry which is preliminary data.</text>
</comment>
<dbReference type="InterPro" id="IPR006131">
    <property type="entry name" value="Asp_carbamoyltransf_Asp/Orn-bd"/>
</dbReference>
<evidence type="ECO:0000259" key="4">
    <source>
        <dbReference type="Pfam" id="PF02729"/>
    </source>
</evidence>
<organism evidence="5 6">
    <name type="scientific">Candidatus Kaiserbacteria bacterium RIFCSPHIGHO2_01_FULL_54_36b</name>
    <dbReference type="NCBI Taxonomy" id="1798483"/>
    <lineage>
        <taxon>Bacteria</taxon>
        <taxon>Candidatus Kaiseribacteriota</taxon>
    </lineage>
</organism>
<dbReference type="PANTHER" id="PTHR45753">
    <property type="entry name" value="ORNITHINE CARBAMOYLTRANSFERASE, MITOCHONDRIAL"/>
    <property type="match status" value="1"/>
</dbReference>
<reference evidence="5 6" key="1">
    <citation type="journal article" date="2016" name="Nat. Commun.">
        <title>Thousands of microbial genomes shed light on interconnected biogeochemical processes in an aquifer system.</title>
        <authorList>
            <person name="Anantharaman K."/>
            <person name="Brown C.T."/>
            <person name="Hug L.A."/>
            <person name="Sharon I."/>
            <person name="Castelle C.J."/>
            <person name="Probst A.J."/>
            <person name="Thomas B.C."/>
            <person name="Singh A."/>
            <person name="Wilkins M.J."/>
            <person name="Karaoz U."/>
            <person name="Brodie E.L."/>
            <person name="Williams K.H."/>
            <person name="Hubbard S.S."/>
            <person name="Banfield J.F."/>
        </authorList>
    </citation>
    <scope>NUCLEOTIDE SEQUENCE [LARGE SCALE GENOMIC DNA]</scope>
</reference>
<keyword evidence="1 2" id="KW-0808">Transferase</keyword>
<dbReference type="InterPro" id="IPR002292">
    <property type="entry name" value="Orn/put_carbamltrans"/>
</dbReference>
<evidence type="ECO:0000313" key="6">
    <source>
        <dbReference type="Proteomes" id="UP000176445"/>
    </source>
</evidence>
<evidence type="ECO:0000313" key="5">
    <source>
        <dbReference type="EMBL" id="OGG50481.1"/>
    </source>
</evidence>
<gene>
    <name evidence="5" type="ORF">A2704_02200</name>
</gene>
<dbReference type="SUPFAM" id="SSF53671">
    <property type="entry name" value="Aspartate/ornithine carbamoyltransferase"/>
    <property type="match status" value="1"/>
</dbReference>
<dbReference type="PROSITE" id="PS00097">
    <property type="entry name" value="CARBAMOYLTRANSFERASE"/>
    <property type="match status" value="1"/>
</dbReference>
<evidence type="ECO:0000256" key="1">
    <source>
        <dbReference type="ARBA" id="ARBA00022679"/>
    </source>
</evidence>
<dbReference type="GO" id="GO:0019240">
    <property type="term" value="P:citrulline biosynthetic process"/>
    <property type="evidence" value="ECO:0007669"/>
    <property type="project" value="TreeGrafter"/>
</dbReference>
<dbReference type="PRINTS" id="PR00102">
    <property type="entry name" value="OTCASE"/>
</dbReference>
<feature type="domain" description="Aspartate/ornithine carbamoyltransferase Asp/Orn-binding" evidence="3">
    <location>
        <begin position="167"/>
        <end position="327"/>
    </location>
</feature>
<dbReference type="InterPro" id="IPR006132">
    <property type="entry name" value="Asp/Orn_carbamoyltranf_P-bd"/>
</dbReference>
<feature type="domain" description="Aspartate/ornithine carbamoyltransferase carbamoyl-P binding" evidence="4">
    <location>
        <begin position="19"/>
        <end position="158"/>
    </location>
</feature>
<dbReference type="Gene3D" id="3.40.50.1370">
    <property type="entry name" value="Aspartate/ornithine carbamoyltransferase"/>
    <property type="match status" value="2"/>
</dbReference>
<sequence length="333" mass="37889">MIPRAPKLTNDILHTYNMRHLISLKEQSADDIRNILTIAALLKKKYRAGKPTDLLRGKTLLMFFQKGSTRTRISFEAAMTELGGHAIYLDAAKTQFALADFRDEIRAAMRFGDVLMMRLMRVEDVALAASFDQMPVIDGCSEKYHPCQALGDILTMAEHSGGLKKVKKIAWLGIENNVSNTLKLACAKIGIEVALVTPERNAASVDRELDTMANATGKVKKVLDIKKALHGADYVHTDTWMDTEYFENGKPKPEFEKEYKRRMKEFMPYQLNASLVEKYAPKAGIMHCMPMHVGYEITRDAIEHPNSVIFDQAENRKHIQKAILLWLLERHRR</sequence>
<evidence type="ECO:0000259" key="3">
    <source>
        <dbReference type="Pfam" id="PF00185"/>
    </source>
</evidence>
<evidence type="ECO:0008006" key="7">
    <source>
        <dbReference type="Google" id="ProtNLM"/>
    </source>
</evidence>
<dbReference type="EMBL" id="MFKW01000051">
    <property type="protein sequence ID" value="OGG50481.1"/>
    <property type="molecule type" value="Genomic_DNA"/>
</dbReference>
<dbReference type="Proteomes" id="UP000176445">
    <property type="component" value="Unassembled WGS sequence"/>
</dbReference>
<dbReference type="GO" id="GO:0004585">
    <property type="term" value="F:ornithine carbamoyltransferase activity"/>
    <property type="evidence" value="ECO:0007669"/>
    <property type="project" value="UniProtKB-ARBA"/>
</dbReference>